<reference evidence="2 3" key="1">
    <citation type="journal article" date="2016" name="Mol. Biol. Evol.">
        <title>Comparative Genomics of Early-Diverging Mushroom-Forming Fungi Provides Insights into the Origins of Lignocellulose Decay Capabilities.</title>
        <authorList>
            <person name="Nagy L.G."/>
            <person name="Riley R."/>
            <person name="Tritt A."/>
            <person name="Adam C."/>
            <person name="Daum C."/>
            <person name="Floudas D."/>
            <person name="Sun H."/>
            <person name="Yadav J.S."/>
            <person name="Pangilinan J."/>
            <person name="Larsson K.H."/>
            <person name="Matsuura K."/>
            <person name="Barry K."/>
            <person name="Labutti K."/>
            <person name="Kuo R."/>
            <person name="Ohm R.A."/>
            <person name="Bhattacharya S.S."/>
            <person name="Shirouzu T."/>
            <person name="Yoshinaga Y."/>
            <person name="Martin F.M."/>
            <person name="Grigoriev I.V."/>
            <person name="Hibbett D.S."/>
        </authorList>
    </citation>
    <scope>NUCLEOTIDE SEQUENCE [LARGE SCALE GENOMIC DNA]</scope>
    <source>
        <strain evidence="2 3">HHB12029</strain>
    </source>
</reference>
<keyword evidence="3" id="KW-1185">Reference proteome</keyword>
<proteinExistence type="predicted"/>
<evidence type="ECO:0000313" key="2">
    <source>
        <dbReference type="EMBL" id="KZW03520.1"/>
    </source>
</evidence>
<dbReference type="EMBL" id="KV425883">
    <property type="protein sequence ID" value="KZW03520.1"/>
    <property type="molecule type" value="Genomic_DNA"/>
</dbReference>
<organism evidence="2 3">
    <name type="scientific">Exidia glandulosa HHB12029</name>
    <dbReference type="NCBI Taxonomy" id="1314781"/>
    <lineage>
        <taxon>Eukaryota</taxon>
        <taxon>Fungi</taxon>
        <taxon>Dikarya</taxon>
        <taxon>Basidiomycota</taxon>
        <taxon>Agaricomycotina</taxon>
        <taxon>Agaricomycetes</taxon>
        <taxon>Auriculariales</taxon>
        <taxon>Exidiaceae</taxon>
        <taxon>Exidia</taxon>
    </lineage>
</organism>
<dbReference type="SUPFAM" id="SSF51905">
    <property type="entry name" value="FAD/NAD(P)-binding domain"/>
    <property type="match status" value="1"/>
</dbReference>
<dbReference type="InterPro" id="IPR036188">
    <property type="entry name" value="FAD/NAD-bd_sf"/>
</dbReference>
<protein>
    <recommendedName>
        <fullName evidence="4">FAD/NAD(P)-binding domain-containing protein</fullName>
    </recommendedName>
</protein>
<name>A0A166BRV5_EXIGL</name>
<evidence type="ECO:0000313" key="3">
    <source>
        <dbReference type="Proteomes" id="UP000077266"/>
    </source>
</evidence>
<keyword evidence="1" id="KW-0812">Transmembrane</keyword>
<keyword evidence="1" id="KW-0472">Membrane</keyword>
<gene>
    <name evidence="2" type="ORF">EXIGLDRAFT_758869</name>
</gene>
<sequence length="561" mass="62277">MSSSFVSVSSALAAALLVPGVFLIRHFLRRRSREKYTIILDLDEVGTPRRRGRLPGTAVICGGSVAGLFAARVCADHFERVVIVEPDAWTFTPEARAPALSDKREVEGYSTLANKRSRVSQYAFSHIYQIPLLRFARKVFPGFDDIAQSWGFYFGHSLSNLIHSNHVVPAPKQFTKYTAPHILIGHRRNLEPLFRKLVSEGCPNVEFLEGAVDGFQLGKSPGSAIQAVTVRRPDGATQSLECAMVADCSGPSTIGFKLLSRLQILNLPLMRETYNPNTSYSTLEFPLPPHFTENLRALNIQRFDGGGPLDVEKCNMYWAYNADPYTDNRLVAVSRSDQSHVQFMMGGWDCPVLPVTFDQARAFVEDVPDVPDYVFKIFDLLEPVKDQGTAMPARISSCWNIMYEKAATVGVLPHNFVAVGDASMRVNPRFGQGVTKSVIGAVTLDGVLRHLATGPHGIDMSFGKTYFKRLATRTARIWDSAKYADYGHPSVTPAQGDTHATGRFARWFRSKLLPILHQNDTAALTVFESNHFLIPPSDIFAPRILASVLWETLWPSQKSAT</sequence>
<accession>A0A166BRV5</accession>
<dbReference type="InParanoid" id="A0A166BRV5"/>
<evidence type="ECO:0000256" key="1">
    <source>
        <dbReference type="SAM" id="Phobius"/>
    </source>
</evidence>
<keyword evidence="1" id="KW-1133">Transmembrane helix</keyword>
<dbReference type="OrthoDB" id="10051892at2759"/>
<dbReference type="AlphaFoldDB" id="A0A166BRV5"/>
<feature type="transmembrane region" description="Helical" evidence="1">
    <location>
        <begin position="6"/>
        <end position="28"/>
    </location>
</feature>
<evidence type="ECO:0008006" key="4">
    <source>
        <dbReference type="Google" id="ProtNLM"/>
    </source>
</evidence>
<dbReference type="Proteomes" id="UP000077266">
    <property type="component" value="Unassembled WGS sequence"/>
</dbReference>